<gene>
    <name evidence="2" type="ORF">ATZ99_00610</name>
</gene>
<evidence type="ECO:0000313" key="3">
    <source>
        <dbReference type="Proteomes" id="UP000075737"/>
    </source>
</evidence>
<comment type="caution">
    <text evidence="2">The sequence shown here is derived from an EMBL/GenBank/DDBJ whole genome shotgun (WGS) entry which is preliminary data.</text>
</comment>
<keyword evidence="1" id="KW-0472">Membrane</keyword>
<sequence>MLSKTQKKGLIFGIIWGFLSWIPYFTDILANYRNIVGIPATLGINLELALNHGNSVIFSVIIGACLCFLIASFYEYIKENIKIIGLPKLHYPRKVRFFKFRRGF</sequence>
<accession>A0A162N4A2</accession>
<keyword evidence="1" id="KW-1133">Transmembrane helix</keyword>
<name>A0A162N4A2_9FIRM</name>
<feature type="transmembrane region" description="Helical" evidence="1">
    <location>
        <begin position="56"/>
        <end position="77"/>
    </location>
</feature>
<evidence type="ECO:0000256" key="1">
    <source>
        <dbReference type="SAM" id="Phobius"/>
    </source>
</evidence>
<feature type="transmembrane region" description="Helical" evidence="1">
    <location>
        <begin position="9"/>
        <end position="26"/>
    </location>
</feature>
<reference evidence="2 3" key="1">
    <citation type="submission" date="2015-12" db="EMBL/GenBank/DDBJ databases">
        <title>Draft genome of Thermovenabulum gondwanense isolated from a red thermophilic microbial mat colonisisng an outflow channel of a bore well.</title>
        <authorList>
            <person name="Patel B.K."/>
        </authorList>
    </citation>
    <scope>NUCLEOTIDE SEQUENCE [LARGE SCALE GENOMIC DNA]</scope>
    <source>
        <strain evidence="2 3">R270</strain>
    </source>
</reference>
<proteinExistence type="predicted"/>
<dbReference type="EMBL" id="LOHZ01000014">
    <property type="protein sequence ID" value="KYO69188.1"/>
    <property type="molecule type" value="Genomic_DNA"/>
</dbReference>
<dbReference type="OrthoDB" id="1727175at2"/>
<dbReference type="AlphaFoldDB" id="A0A162N4A2"/>
<protein>
    <submittedName>
        <fullName evidence="2">Uncharacterized protein</fullName>
    </submittedName>
</protein>
<dbReference type="Proteomes" id="UP000075737">
    <property type="component" value="Unassembled WGS sequence"/>
</dbReference>
<keyword evidence="1" id="KW-0812">Transmembrane</keyword>
<keyword evidence="3" id="KW-1185">Reference proteome</keyword>
<organism evidence="2 3">
    <name type="scientific">Thermovenabulum gondwanense</name>
    <dbReference type="NCBI Taxonomy" id="520767"/>
    <lineage>
        <taxon>Bacteria</taxon>
        <taxon>Bacillati</taxon>
        <taxon>Bacillota</taxon>
        <taxon>Clostridia</taxon>
        <taxon>Thermosediminibacterales</taxon>
        <taxon>Thermosediminibacteraceae</taxon>
        <taxon>Thermovenabulum</taxon>
    </lineage>
</organism>
<evidence type="ECO:0000313" key="2">
    <source>
        <dbReference type="EMBL" id="KYO69188.1"/>
    </source>
</evidence>